<dbReference type="InterPro" id="IPR027417">
    <property type="entry name" value="P-loop_NTPase"/>
</dbReference>
<evidence type="ECO:0000256" key="4">
    <source>
        <dbReference type="ARBA" id="ARBA00022840"/>
    </source>
</evidence>
<sequence>MKKIVIELKNVSFAYREQIVLENVNLRVRQKEFWAILGPNGGGKTTLLKIILGLLKPLQGEVKVFGKPPAKVREFIGYVPQHGVRNTLLPLSVFELVAMGYQKNKSIGFFYNHKCKHKVYNALDRVGLVSLAHRNVLELSGGELQRALVARALVNSPKLLIFDEPTANVDPQGKVCLYELLGQLKQDMTILVVTHDLVVSSSSVDCLAAVNKKIVVSKTGELDKTMLDLIYGIHGELCPLNKAVSNPPGTFLKP</sequence>
<dbReference type="STRING" id="206665.SAMN04488516_10515"/>
<proteinExistence type="inferred from homology"/>
<keyword evidence="3" id="KW-0547">Nucleotide-binding</keyword>
<dbReference type="GO" id="GO:0005524">
    <property type="term" value="F:ATP binding"/>
    <property type="evidence" value="ECO:0007669"/>
    <property type="project" value="UniProtKB-KW"/>
</dbReference>
<dbReference type="InterPro" id="IPR050153">
    <property type="entry name" value="Metal_Ion_Import_ABC"/>
</dbReference>
<dbReference type="InterPro" id="IPR003439">
    <property type="entry name" value="ABC_transporter-like_ATP-bd"/>
</dbReference>
<evidence type="ECO:0000313" key="6">
    <source>
        <dbReference type="EMBL" id="SDN69397.1"/>
    </source>
</evidence>
<organism evidence="6 7">
    <name type="scientific">Desulfonauticus submarinus</name>
    <dbReference type="NCBI Taxonomy" id="206665"/>
    <lineage>
        <taxon>Bacteria</taxon>
        <taxon>Pseudomonadati</taxon>
        <taxon>Thermodesulfobacteriota</taxon>
        <taxon>Desulfovibrionia</taxon>
        <taxon>Desulfovibrionales</taxon>
        <taxon>Desulfonauticaceae</taxon>
        <taxon>Desulfonauticus</taxon>
    </lineage>
</organism>
<dbReference type="PROSITE" id="PS50893">
    <property type="entry name" value="ABC_TRANSPORTER_2"/>
    <property type="match status" value="1"/>
</dbReference>
<dbReference type="EMBL" id="FNIN01000005">
    <property type="protein sequence ID" value="SDN69397.1"/>
    <property type="molecule type" value="Genomic_DNA"/>
</dbReference>
<keyword evidence="2" id="KW-0813">Transport</keyword>
<keyword evidence="4 6" id="KW-0067">ATP-binding</keyword>
<dbReference type="Pfam" id="PF00005">
    <property type="entry name" value="ABC_tran"/>
    <property type="match status" value="1"/>
</dbReference>
<protein>
    <submittedName>
        <fullName evidence="6">Zinc transport system ATP-binding protein</fullName>
    </submittedName>
</protein>
<dbReference type="InterPro" id="IPR003593">
    <property type="entry name" value="AAA+_ATPase"/>
</dbReference>
<feature type="domain" description="ABC transporter" evidence="5">
    <location>
        <begin position="6"/>
        <end position="237"/>
    </location>
</feature>
<dbReference type="PANTHER" id="PTHR42734">
    <property type="entry name" value="METAL TRANSPORT SYSTEM ATP-BINDING PROTEIN TM_0124-RELATED"/>
    <property type="match status" value="1"/>
</dbReference>
<dbReference type="OrthoDB" id="9809450at2"/>
<name>A0A1H0DGL6_9BACT</name>
<dbReference type="SUPFAM" id="SSF52540">
    <property type="entry name" value="P-loop containing nucleoside triphosphate hydrolases"/>
    <property type="match status" value="1"/>
</dbReference>
<accession>A0A1H0DGL6</accession>
<dbReference type="PANTHER" id="PTHR42734:SF17">
    <property type="entry name" value="METAL TRANSPORT SYSTEM ATP-BINDING PROTEIN TM_0124-RELATED"/>
    <property type="match status" value="1"/>
</dbReference>
<dbReference type="RefSeq" id="WP_159427693.1">
    <property type="nucleotide sequence ID" value="NZ_FNIN01000005.1"/>
</dbReference>
<dbReference type="SMART" id="SM00382">
    <property type="entry name" value="AAA"/>
    <property type="match status" value="1"/>
</dbReference>
<gene>
    <name evidence="6" type="ORF">SAMN04488516_10515</name>
</gene>
<dbReference type="AlphaFoldDB" id="A0A1H0DGL6"/>
<evidence type="ECO:0000313" key="7">
    <source>
        <dbReference type="Proteomes" id="UP000199602"/>
    </source>
</evidence>
<comment type="similarity">
    <text evidence="1">Belongs to the ABC transporter superfamily.</text>
</comment>
<evidence type="ECO:0000259" key="5">
    <source>
        <dbReference type="PROSITE" id="PS50893"/>
    </source>
</evidence>
<evidence type="ECO:0000256" key="2">
    <source>
        <dbReference type="ARBA" id="ARBA00022448"/>
    </source>
</evidence>
<dbReference type="GO" id="GO:0016887">
    <property type="term" value="F:ATP hydrolysis activity"/>
    <property type="evidence" value="ECO:0007669"/>
    <property type="project" value="InterPro"/>
</dbReference>
<dbReference type="PROSITE" id="PS00211">
    <property type="entry name" value="ABC_TRANSPORTER_1"/>
    <property type="match status" value="1"/>
</dbReference>
<reference evidence="6 7" key="1">
    <citation type="submission" date="2016-10" db="EMBL/GenBank/DDBJ databases">
        <authorList>
            <person name="de Groot N.N."/>
        </authorList>
    </citation>
    <scope>NUCLEOTIDE SEQUENCE [LARGE SCALE GENOMIC DNA]</scope>
    <source>
        <strain evidence="6 7">DSM 15269</strain>
    </source>
</reference>
<evidence type="ECO:0000256" key="3">
    <source>
        <dbReference type="ARBA" id="ARBA00022741"/>
    </source>
</evidence>
<keyword evidence="7" id="KW-1185">Reference proteome</keyword>
<dbReference type="InterPro" id="IPR017871">
    <property type="entry name" value="ABC_transporter-like_CS"/>
</dbReference>
<evidence type="ECO:0000256" key="1">
    <source>
        <dbReference type="ARBA" id="ARBA00005417"/>
    </source>
</evidence>
<dbReference type="CDD" id="cd03235">
    <property type="entry name" value="ABC_Metallic_Cations"/>
    <property type="match status" value="1"/>
</dbReference>
<dbReference type="Proteomes" id="UP000199602">
    <property type="component" value="Unassembled WGS sequence"/>
</dbReference>
<dbReference type="Gene3D" id="3.40.50.300">
    <property type="entry name" value="P-loop containing nucleotide triphosphate hydrolases"/>
    <property type="match status" value="1"/>
</dbReference>